<dbReference type="EMBL" id="JAKCXM010000131">
    <property type="protein sequence ID" value="KAJ0401324.1"/>
    <property type="molecule type" value="Genomic_DNA"/>
</dbReference>
<dbReference type="Gene3D" id="1.10.510.10">
    <property type="entry name" value="Transferase(Phosphotransferase) domain 1"/>
    <property type="match status" value="1"/>
</dbReference>
<evidence type="ECO:0000313" key="5">
    <source>
        <dbReference type="EMBL" id="KAJ0401324.1"/>
    </source>
</evidence>
<feature type="compositionally biased region" description="Basic and acidic residues" evidence="1">
    <location>
        <begin position="879"/>
        <end position="890"/>
    </location>
</feature>
<feature type="region of interest" description="Disordered" evidence="1">
    <location>
        <begin position="818"/>
        <end position="913"/>
    </location>
</feature>
<evidence type="ECO:0000259" key="3">
    <source>
        <dbReference type="PROSITE" id="PS50106"/>
    </source>
</evidence>
<protein>
    <recommendedName>
        <fullName evidence="7">TKL protein kinase</fullName>
    </recommendedName>
</protein>
<dbReference type="GO" id="GO:0004674">
    <property type="term" value="F:protein serine/threonine kinase activity"/>
    <property type="evidence" value="ECO:0007669"/>
    <property type="project" value="TreeGrafter"/>
</dbReference>
<comment type="caution">
    <text evidence="5">The sequence shown here is derived from an EMBL/GenBank/DDBJ whole genome shotgun (WGS) entry which is preliminary data.</text>
</comment>
<feature type="compositionally biased region" description="Polar residues" evidence="1">
    <location>
        <begin position="893"/>
        <end position="907"/>
    </location>
</feature>
<feature type="domain" description="Protein kinase" evidence="2">
    <location>
        <begin position="385"/>
        <end position="697"/>
    </location>
</feature>
<dbReference type="InterPro" id="IPR011009">
    <property type="entry name" value="Kinase-like_dom_sf"/>
</dbReference>
<dbReference type="PROSITE" id="PS50011">
    <property type="entry name" value="PROTEIN_KINASE_DOM"/>
    <property type="match status" value="1"/>
</dbReference>
<dbReference type="SUPFAM" id="SSF143791">
    <property type="entry name" value="DUSP-like"/>
    <property type="match status" value="1"/>
</dbReference>
<dbReference type="InterPro" id="IPR008271">
    <property type="entry name" value="Ser/Thr_kinase_AS"/>
</dbReference>
<feature type="region of interest" description="Disordered" evidence="1">
    <location>
        <begin position="302"/>
        <end position="357"/>
    </location>
</feature>
<feature type="domain" description="DUSP" evidence="4">
    <location>
        <begin position="1045"/>
        <end position="1160"/>
    </location>
</feature>
<feature type="compositionally biased region" description="Polar residues" evidence="1">
    <location>
        <begin position="864"/>
        <end position="878"/>
    </location>
</feature>
<dbReference type="Proteomes" id="UP001209570">
    <property type="component" value="Unassembled WGS sequence"/>
</dbReference>
<feature type="compositionally biased region" description="Acidic residues" evidence="1">
    <location>
        <begin position="321"/>
        <end position="330"/>
    </location>
</feature>
<dbReference type="InterPro" id="IPR001245">
    <property type="entry name" value="Ser-Thr/Tyr_kinase_cat_dom"/>
</dbReference>
<feature type="compositionally biased region" description="Low complexity" evidence="1">
    <location>
        <begin position="337"/>
        <end position="348"/>
    </location>
</feature>
<dbReference type="InterPro" id="IPR051681">
    <property type="entry name" value="Ser/Thr_Kinases-Pseudokinases"/>
</dbReference>
<name>A0AAD5LKN4_PYTIN</name>
<dbReference type="InterPro" id="IPR035927">
    <property type="entry name" value="DUSP-like_sf"/>
</dbReference>
<evidence type="ECO:0000256" key="1">
    <source>
        <dbReference type="SAM" id="MobiDB-lite"/>
    </source>
</evidence>
<dbReference type="SUPFAM" id="SSF50156">
    <property type="entry name" value="PDZ domain-like"/>
    <property type="match status" value="1"/>
</dbReference>
<dbReference type="PROSITE" id="PS51283">
    <property type="entry name" value="DUSP"/>
    <property type="match status" value="1"/>
</dbReference>
<dbReference type="PANTHER" id="PTHR44329">
    <property type="entry name" value="SERINE/THREONINE-PROTEIN KINASE TNNI3K-RELATED"/>
    <property type="match status" value="1"/>
</dbReference>
<dbReference type="SMART" id="SM00220">
    <property type="entry name" value="S_TKc"/>
    <property type="match status" value="1"/>
</dbReference>
<feature type="compositionally biased region" description="Low complexity" evidence="1">
    <location>
        <begin position="832"/>
        <end position="846"/>
    </location>
</feature>
<evidence type="ECO:0000313" key="6">
    <source>
        <dbReference type="Proteomes" id="UP001209570"/>
    </source>
</evidence>
<dbReference type="Gene3D" id="3.30.200.20">
    <property type="entry name" value="Phosphorylase Kinase, domain 1"/>
    <property type="match status" value="1"/>
</dbReference>
<dbReference type="InterPro" id="IPR006615">
    <property type="entry name" value="Pept_C19_DUSP"/>
</dbReference>
<gene>
    <name evidence="5" type="ORF">P43SY_007893</name>
</gene>
<dbReference type="GO" id="GO:0005524">
    <property type="term" value="F:ATP binding"/>
    <property type="evidence" value="ECO:0007669"/>
    <property type="project" value="InterPro"/>
</dbReference>
<dbReference type="InterPro" id="IPR036034">
    <property type="entry name" value="PDZ_sf"/>
</dbReference>
<feature type="domain" description="PDZ" evidence="3">
    <location>
        <begin position="926"/>
        <end position="999"/>
    </location>
</feature>
<dbReference type="SMART" id="SM00228">
    <property type="entry name" value="PDZ"/>
    <property type="match status" value="2"/>
</dbReference>
<evidence type="ECO:0000259" key="2">
    <source>
        <dbReference type="PROSITE" id="PS50011"/>
    </source>
</evidence>
<dbReference type="InterPro" id="IPR000719">
    <property type="entry name" value="Prot_kinase_dom"/>
</dbReference>
<dbReference type="PANTHER" id="PTHR44329:SF214">
    <property type="entry name" value="PROTEIN KINASE DOMAIN-CONTAINING PROTEIN"/>
    <property type="match status" value="1"/>
</dbReference>
<reference evidence="5" key="1">
    <citation type="submission" date="2021-12" db="EMBL/GenBank/DDBJ databases">
        <title>Prjna785345.</title>
        <authorList>
            <person name="Rujirawat T."/>
            <person name="Krajaejun T."/>
        </authorList>
    </citation>
    <scope>NUCLEOTIDE SEQUENCE</scope>
    <source>
        <strain evidence="5">Pi057C3</strain>
    </source>
</reference>
<dbReference type="Gene3D" id="3.30.2230.10">
    <property type="entry name" value="DUSP-like"/>
    <property type="match status" value="1"/>
</dbReference>
<feature type="region of interest" description="Disordered" evidence="1">
    <location>
        <begin position="592"/>
        <end position="623"/>
    </location>
</feature>
<organism evidence="5 6">
    <name type="scientific">Pythium insidiosum</name>
    <name type="common">Pythiosis disease agent</name>
    <dbReference type="NCBI Taxonomy" id="114742"/>
    <lineage>
        <taxon>Eukaryota</taxon>
        <taxon>Sar</taxon>
        <taxon>Stramenopiles</taxon>
        <taxon>Oomycota</taxon>
        <taxon>Peronosporomycetes</taxon>
        <taxon>Pythiales</taxon>
        <taxon>Pythiaceae</taxon>
        <taxon>Pythium</taxon>
    </lineage>
</organism>
<evidence type="ECO:0000259" key="4">
    <source>
        <dbReference type="PROSITE" id="PS51283"/>
    </source>
</evidence>
<dbReference type="AlphaFoldDB" id="A0AAD5LKN4"/>
<sequence length="1200" mass="128573">MIRAADVDAPLTADDGFRWDGTSSDLARQFFRLSRDATATGAAATLPFTHEDLPSAVQQRIDAVGLRFENLPALLQRAVVWDSGYVQGNGRELLRVYTAGGRSMAELAISLETFRAAGCAARNCSGGVYRSQFCSGAQITSVTRCATEDVVNREAHLSLWATGGDDAMVPELNLMRHWWVDADKTYLVYAIHTIAEERQPSWGKCPDASTQQASALVIPCAPYRTVKNKDAWQPPAHGPLVDSWLQQAKRDAAAQATPTPSGSSGGSSFDPIYLIPAIVGIVLVVGSCTWYYVRRRRHRYSASARPSSRRVAKQRQLHDDLNDDDDDDDDAHGSFRSTATPTPLPSTSGGRASDVVYDNPNNNTVSRMLLTDPHLVGTRVAFDRLVMKRLVSKGAFGEVWVATYADDSGAEQTVAVKRLLQDRANKFYDLEAFSEEIRLTASFSHPNVLRFLGVAWSRLQNLCMITEYMPNGDLQGFLHSNRDALANRWTLQKVDIALGVARALTYLHQQDPVVIHRDIKARNVLLADDWSPRLIDFGVSRRRIDHTMTAGVGTPYWTAPEILEGVRYSEKGDVYSFGVLLVELETCQLPFHDRTRPPQGNGSAPAPDRCSEGDCASPSTPDANAAAEGTILRPFQILKLVMNGSLRPAFSPDCPQWLRDVAAACFHNEAAKRPSAAELVATLETQRRRMHDGQSFLSSLSLSPKAKGSASAAASSSGERLVEVSVAPGPLGILLSANTAVGGATLDGFASISPDGTAKGAVELHGGVPPGSVLVGMNEHDFVAAKLSFAEISRALRDAGGIERVLRFRVLSPDAAAAPAASTSTPSPPVASAPAPAALSSPTSSSFHEIDESEVEAALAVRSLSPSTSNGSAGNKSWSVKDLRSPREDPSLSAASSPKHQSSTPVSPRSMGLPVRTLSAAEEPDAVRFVEVQAPAGPLGINLDGATLDRARVVGFVPLPDGSTGALAQHGGIASGSVIISINGEDVSMLPRDEVVGKLGALSAEPRTIVFQLPSAAELAAAAAAASAAAPRSVGRSTSALGFVEDLELRRKMELSLVLKSDKTTISRRECWLMIDAHWMAHWVAFAARGAPLPGPISNHVLLEDDWEARLQGDAPGRPDAPRVGLEISKDYRAVTPMVWCLLAELHGVDGSPLLARYVLDIYAEPLVDTEVKTLLTGPRLKASSLAAELREKCQVQVTD</sequence>
<dbReference type="SUPFAM" id="SSF56112">
    <property type="entry name" value="Protein kinase-like (PK-like)"/>
    <property type="match status" value="1"/>
</dbReference>
<dbReference type="Pfam" id="PF07714">
    <property type="entry name" value="PK_Tyr_Ser-Thr"/>
    <property type="match status" value="1"/>
</dbReference>
<evidence type="ECO:0008006" key="7">
    <source>
        <dbReference type="Google" id="ProtNLM"/>
    </source>
</evidence>
<accession>A0AAD5LKN4</accession>
<proteinExistence type="predicted"/>
<keyword evidence="6" id="KW-1185">Reference proteome</keyword>
<dbReference type="PROSITE" id="PS50106">
    <property type="entry name" value="PDZ"/>
    <property type="match status" value="1"/>
</dbReference>
<dbReference type="PROSITE" id="PS00108">
    <property type="entry name" value="PROTEIN_KINASE_ST"/>
    <property type="match status" value="1"/>
</dbReference>
<dbReference type="InterPro" id="IPR001478">
    <property type="entry name" value="PDZ"/>
</dbReference>
<dbReference type="GO" id="GO:0004843">
    <property type="term" value="F:cysteine-type deubiquitinase activity"/>
    <property type="evidence" value="ECO:0007669"/>
    <property type="project" value="InterPro"/>
</dbReference>